<keyword evidence="2" id="KW-1185">Reference proteome</keyword>
<reference evidence="1" key="2">
    <citation type="submission" date="2025-09" db="UniProtKB">
        <authorList>
            <consortium name="EnsemblPlants"/>
        </authorList>
    </citation>
    <scope>IDENTIFICATION</scope>
</reference>
<dbReference type="Proteomes" id="UP001732700">
    <property type="component" value="Chromosome 4D"/>
</dbReference>
<sequence length="273" mass="30100">MVEQVNAASVVGFYNPHYTLKALGGEHHDLPRPRNATKEKTLKFAHELFDKGCKDVEERNFSKASECFSHALKIRVLHYGKLAPQCASTFYRYGCALLCKALAANNLSGCVSKCALNEESVKITAATSKDDVESSSASGSNVEHVPLSGRSDYEEGENLNRKDQEDVNVTCDEAKSDLDLAWKMLDIARAIVVKSPEKTMAKVNISYALAEVSMKRGDRYTAISYYMGALAILEHFCRPDDRRVVQRNIHICAKAISACQSLIQNLENASVSG</sequence>
<name>A0ACD5XAP9_AVESA</name>
<dbReference type="EnsemblPlants" id="AVESA.00010b.r2.4DG0760430.1">
    <property type="protein sequence ID" value="AVESA.00010b.r2.4DG0760430.1.CDS"/>
    <property type="gene ID" value="AVESA.00010b.r2.4DG0760430"/>
</dbReference>
<evidence type="ECO:0000313" key="2">
    <source>
        <dbReference type="Proteomes" id="UP001732700"/>
    </source>
</evidence>
<protein>
    <submittedName>
        <fullName evidence="1">Uncharacterized protein</fullName>
    </submittedName>
</protein>
<reference evidence="1" key="1">
    <citation type="submission" date="2021-05" db="EMBL/GenBank/DDBJ databases">
        <authorList>
            <person name="Scholz U."/>
            <person name="Mascher M."/>
            <person name="Fiebig A."/>
        </authorList>
    </citation>
    <scope>NUCLEOTIDE SEQUENCE [LARGE SCALE GENOMIC DNA]</scope>
</reference>
<accession>A0ACD5XAP9</accession>
<organism evidence="1 2">
    <name type="scientific">Avena sativa</name>
    <name type="common">Oat</name>
    <dbReference type="NCBI Taxonomy" id="4498"/>
    <lineage>
        <taxon>Eukaryota</taxon>
        <taxon>Viridiplantae</taxon>
        <taxon>Streptophyta</taxon>
        <taxon>Embryophyta</taxon>
        <taxon>Tracheophyta</taxon>
        <taxon>Spermatophyta</taxon>
        <taxon>Magnoliopsida</taxon>
        <taxon>Liliopsida</taxon>
        <taxon>Poales</taxon>
        <taxon>Poaceae</taxon>
        <taxon>BOP clade</taxon>
        <taxon>Pooideae</taxon>
        <taxon>Poodae</taxon>
        <taxon>Poeae</taxon>
        <taxon>Poeae Chloroplast Group 1 (Aveneae type)</taxon>
        <taxon>Aveninae</taxon>
        <taxon>Avena</taxon>
    </lineage>
</organism>
<evidence type="ECO:0000313" key="1">
    <source>
        <dbReference type="EnsemblPlants" id="AVESA.00010b.r2.4DG0760430.1.CDS"/>
    </source>
</evidence>
<proteinExistence type="predicted"/>